<evidence type="ECO:0000313" key="1">
    <source>
        <dbReference type="EMBL" id="ARJ69912.1"/>
    </source>
</evidence>
<name>A0A1W6CYI0_9RHOB</name>
<dbReference type="InterPro" id="IPR038444">
    <property type="entry name" value="DUF465_sf"/>
</dbReference>
<dbReference type="EMBL" id="CP020612">
    <property type="protein sequence ID" value="ARJ69912.1"/>
    <property type="molecule type" value="Genomic_DNA"/>
</dbReference>
<dbReference type="RefSeq" id="WP_085378032.1">
    <property type="nucleotide sequence ID" value="NZ_CP020612.1"/>
</dbReference>
<sequence>MNLPPEMTPAEIGRTQLDVLRRLHRELDQEIGAITAGGVVCSLTLGRMKREKLALKDRIARIEDAITPDIIA</sequence>
<dbReference type="OrthoDB" id="7869924at2"/>
<gene>
    <name evidence="1" type="ORF">B0A89_10015</name>
</gene>
<protein>
    <recommendedName>
        <fullName evidence="3">DUF465 domain-containing protein</fullName>
    </recommendedName>
</protein>
<keyword evidence="2" id="KW-1185">Reference proteome</keyword>
<dbReference type="Proteomes" id="UP000193017">
    <property type="component" value="Chromosome"/>
</dbReference>
<dbReference type="STRING" id="1945662.B0A89_10015"/>
<reference evidence="1 2" key="1">
    <citation type="submission" date="2017-03" db="EMBL/GenBank/DDBJ databases">
        <title>Genome sequence of Paracoccus contaminans isolated from a water microcosm.</title>
        <authorList>
            <person name="Aurass P."/>
            <person name="Karste S."/>
            <person name="Trost E."/>
            <person name="Glaeser S.P."/>
            <person name="Kaempfer P."/>
            <person name="Flieger A."/>
        </authorList>
    </citation>
    <scope>NUCLEOTIDE SEQUENCE [LARGE SCALE GENOMIC DNA]</scope>
    <source>
        <strain evidence="2">RKI 16-01929T\LMG 29738T\CCM 8701T\CIP 111112T</strain>
    </source>
</reference>
<evidence type="ECO:0008006" key="3">
    <source>
        <dbReference type="Google" id="ProtNLM"/>
    </source>
</evidence>
<dbReference type="InterPro" id="IPR007420">
    <property type="entry name" value="DUF465"/>
</dbReference>
<dbReference type="Pfam" id="PF04325">
    <property type="entry name" value="DUF465"/>
    <property type="match status" value="1"/>
</dbReference>
<organism evidence="1 2">
    <name type="scientific">Paracoccus contaminans</name>
    <dbReference type="NCBI Taxonomy" id="1945662"/>
    <lineage>
        <taxon>Bacteria</taxon>
        <taxon>Pseudomonadati</taxon>
        <taxon>Pseudomonadota</taxon>
        <taxon>Alphaproteobacteria</taxon>
        <taxon>Rhodobacterales</taxon>
        <taxon>Paracoccaceae</taxon>
        <taxon>Paracoccus</taxon>
    </lineage>
</organism>
<evidence type="ECO:0000313" key="2">
    <source>
        <dbReference type="Proteomes" id="UP000193017"/>
    </source>
</evidence>
<dbReference type="KEGG" id="pcon:B0A89_10015"/>
<dbReference type="AlphaFoldDB" id="A0A1W6CYI0"/>
<proteinExistence type="predicted"/>
<dbReference type="Gene3D" id="6.10.280.50">
    <property type="match status" value="1"/>
</dbReference>
<accession>A0A1W6CYI0</accession>